<reference evidence="5" key="1">
    <citation type="submission" date="2020-07" db="EMBL/GenBank/DDBJ databases">
        <title>Genome sequence and genetic diversity analysis of an under-domesticated orphan crop, white fonio (Digitaria exilis).</title>
        <authorList>
            <person name="Bennetzen J.L."/>
            <person name="Chen S."/>
            <person name="Ma X."/>
            <person name="Wang X."/>
            <person name="Yssel A.E.J."/>
            <person name="Chaluvadi S.R."/>
            <person name="Johnson M."/>
            <person name="Gangashetty P."/>
            <person name="Hamidou F."/>
            <person name="Sanogo M.D."/>
            <person name="Zwaenepoel A."/>
            <person name="Wallace J."/>
            <person name="Van De Peer Y."/>
            <person name="Van Deynze A."/>
        </authorList>
    </citation>
    <scope>NUCLEOTIDE SEQUENCE</scope>
    <source>
        <tissue evidence="5">Leaves</tissue>
    </source>
</reference>
<gene>
    <name evidence="5" type="ORF">HU200_023396</name>
</gene>
<dbReference type="InterPro" id="IPR050295">
    <property type="entry name" value="Plant_2OG-oxidoreductases"/>
</dbReference>
<evidence type="ECO:0000256" key="3">
    <source>
        <dbReference type="ARBA" id="ARBA00023004"/>
    </source>
</evidence>
<protein>
    <recommendedName>
        <fullName evidence="4">Non-haem dioxygenase N-terminal domain-containing protein</fullName>
    </recommendedName>
</protein>
<dbReference type="GO" id="GO:0046872">
    <property type="term" value="F:metal ion binding"/>
    <property type="evidence" value="ECO:0007669"/>
    <property type="project" value="UniProtKB-KW"/>
</dbReference>
<dbReference type="Proteomes" id="UP000636709">
    <property type="component" value="Unassembled WGS sequence"/>
</dbReference>
<sequence>MAEARTNGSLPVASVQELAKACNGVADGQVPERYLSKDPTSAEEAVVVAGDDDEGACAIPVIDFHRLLDPRSSEVECARLASACRHWGFFQLVNHGVPDEVIGNLMSDVAGFFEQPLEDKKECAQQPDSLEGYGQAFVVSDDQKLDWADMLYLQVQPIESRDTRFWPTRPASFRHSVDAYSSEAAKLTYRLLEFMAKGVGADPASLRGVFEGQAQGMRVNFYPPCRNAADRLVGLSPHTDPNGNGR</sequence>
<organism evidence="5 6">
    <name type="scientific">Digitaria exilis</name>
    <dbReference type="NCBI Taxonomy" id="1010633"/>
    <lineage>
        <taxon>Eukaryota</taxon>
        <taxon>Viridiplantae</taxon>
        <taxon>Streptophyta</taxon>
        <taxon>Embryophyta</taxon>
        <taxon>Tracheophyta</taxon>
        <taxon>Spermatophyta</taxon>
        <taxon>Magnoliopsida</taxon>
        <taxon>Liliopsida</taxon>
        <taxon>Poales</taxon>
        <taxon>Poaceae</taxon>
        <taxon>PACMAD clade</taxon>
        <taxon>Panicoideae</taxon>
        <taxon>Panicodae</taxon>
        <taxon>Paniceae</taxon>
        <taxon>Anthephorinae</taxon>
        <taxon>Digitaria</taxon>
    </lineage>
</organism>
<evidence type="ECO:0000259" key="4">
    <source>
        <dbReference type="Pfam" id="PF14226"/>
    </source>
</evidence>
<comment type="caution">
    <text evidence="5">The sequence shown here is derived from an EMBL/GenBank/DDBJ whole genome shotgun (WGS) entry which is preliminary data.</text>
</comment>
<dbReference type="SUPFAM" id="SSF51197">
    <property type="entry name" value="Clavaminate synthase-like"/>
    <property type="match status" value="1"/>
</dbReference>
<evidence type="ECO:0000313" key="6">
    <source>
        <dbReference type="Proteomes" id="UP000636709"/>
    </source>
</evidence>
<keyword evidence="2" id="KW-0560">Oxidoreductase</keyword>
<evidence type="ECO:0000256" key="1">
    <source>
        <dbReference type="ARBA" id="ARBA00022723"/>
    </source>
</evidence>
<accession>A0A835EUE8</accession>
<dbReference type="InterPro" id="IPR027443">
    <property type="entry name" value="IPNS-like_sf"/>
</dbReference>
<dbReference type="GO" id="GO:0016491">
    <property type="term" value="F:oxidoreductase activity"/>
    <property type="evidence" value="ECO:0007669"/>
    <property type="project" value="UniProtKB-KW"/>
</dbReference>
<keyword evidence="6" id="KW-1185">Reference proteome</keyword>
<feature type="domain" description="Non-haem dioxygenase N-terminal" evidence="4">
    <location>
        <begin position="59"/>
        <end position="168"/>
    </location>
</feature>
<evidence type="ECO:0000256" key="2">
    <source>
        <dbReference type="ARBA" id="ARBA00023002"/>
    </source>
</evidence>
<evidence type="ECO:0000313" key="5">
    <source>
        <dbReference type="EMBL" id="KAF8720987.1"/>
    </source>
</evidence>
<dbReference type="Gene3D" id="2.60.120.330">
    <property type="entry name" value="B-lactam Antibiotic, Isopenicillin N Synthase, Chain"/>
    <property type="match status" value="1"/>
</dbReference>
<keyword evidence="1" id="KW-0479">Metal-binding</keyword>
<keyword evidence="3" id="KW-0408">Iron</keyword>
<dbReference type="AlphaFoldDB" id="A0A835EUE8"/>
<dbReference type="InterPro" id="IPR026992">
    <property type="entry name" value="DIOX_N"/>
</dbReference>
<dbReference type="OrthoDB" id="782039at2759"/>
<proteinExistence type="predicted"/>
<dbReference type="PANTHER" id="PTHR47991">
    <property type="entry name" value="OXOGLUTARATE/IRON-DEPENDENT DIOXYGENASE"/>
    <property type="match status" value="1"/>
</dbReference>
<dbReference type="Pfam" id="PF14226">
    <property type="entry name" value="DIOX_N"/>
    <property type="match status" value="1"/>
</dbReference>
<name>A0A835EUE8_9POAL</name>
<dbReference type="EMBL" id="JACEFO010001687">
    <property type="protein sequence ID" value="KAF8720987.1"/>
    <property type="molecule type" value="Genomic_DNA"/>
</dbReference>